<reference evidence="2" key="1">
    <citation type="submission" date="2011-12" db="EMBL/GenBank/DDBJ databases">
        <title>Complete sequence of Methanoregula formicicum SMSP.</title>
        <authorList>
            <person name="Lucas S."/>
            <person name="Han J."/>
            <person name="Lapidus A."/>
            <person name="Cheng J.-F."/>
            <person name="Goodwin L."/>
            <person name="Pitluck S."/>
            <person name="Peters L."/>
            <person name="Ovchinnikova G."/>
            <person name="Teshima H."/>
            <person name="Detter J.C."/>
            <person name="Han C."/>
            <person name="Tapia R."/>
            <person name="Land M."/>
            <person name="Hauser L."/>
            <person name="Kyrpides N."/>
            <person name="Ivanova N."/>
            <person name="Pagani I."/>
            <person name="Imachi H."/>
            <person name="Tamaki H."/>
            <person name="Sekiguchi Y."/>
            <person name="Kamagata Y."/>
            <person name="Cadillo-Quiroz H."/>
            <person name="Zinder S."/>
            <person name="Liu W.-T."/>
            <person name="Woyke T."/>
        </authorList>
    </citation>
    <scope>NUCLEOTIDE SEQUENCE [LARGE SCALE GENOMIC DNA]</scope>
    <source>
        <strain evidence="2">DSM 22288 / NBRC 105244 / SMSP</strain>
    </source>
</reference>
<keyword evidence="1" id="KW-0645">Protease</keyword>
<keyword evidence="2" id="KW-1185">Reference proteome</keyword>
<dbReference type="SUPFAM" id="SSF50494">
    <property type="entry name" value="Trypsin-like serine proteases"/>
    <property type="match status" value="1"/>
</dbReference>
<dbReference type="KEGG" id="mfo:Metfor_2382"/>
<dbReference type="EMBL" id="CP003167">
    <property type="protein sequence ID" value="AGB03384.1"/>
    <property type="molecule type" value="Genomic_DNA"/>
</dbReference>
<organism evidence="1 2">
    <name type="scientific">Methanoregula formicica (strain DSM 22288 / NBRC 105244 / SMSP)</name>
    <dbReference type="NCBI Taxonomy" id="593750"/>
    <lineage>
        <taxon>Archaea</taxon>
        <taxon>Methanobacteriati</taxon>
        <taxon>Methanobacteriota</taxon>
        <taxon>Stenosarchaea group</taxon>
        <taxon>Methanomicrobia</taxon>
        <taxon>Methanomicrobiales</taxon>
        <taxon>Methanoregulaceae</taxon>
        <taxon>Methanoregula</taxon>
    </lineage>
</organism>
<dbReference type="InterPro" id="IPR009003">
    <property type="entry name" value="Peptidase_S1_PA"/>
</dbReference>
<keyword evidence="1" id="KW-0378">Hydrolase</keyword>
<dbReference type="GO" id="GO:0008233">
    <property type="term" value="F:peptidase activity"/>
    <property type="evidence" value="ECO:0007669"/>
    <property type="project" value="UniProtKB-KW"/>
</dbReference>
<evidence type="ECO:0000313" key="1">
    <source>
        <dbReference type="EMBL" id="AGB03384.1"/>
    </source>
</evidence>
<reference evidence="1 2" key="2">
    <citation type="journal article" date="2014" name="Genome Announc.">
        <title>Complete Genome Sequence of Methanoregula formicica SMSPT, a Mesophilic Hydrogenotrophic Methanogen Isolated from a Methanogenic Upflow Anaerobic Sludge Blanket Reactor.</title>
        <authorList>
            <person name="Yamamoto K."/>
            <person name="Tamaki H."/>
            <person name="Cadillo-Quiroz H."/>
            <person name="Imachi H."/>
            <person name="Kyrpides N."/>
            <person name="Woyke T."/>
            <person name="Goodwin L."/>
            <person name="Zinder S.H."/>
            <person name="Kamagata Y."/>
            <person name="Liu W.T."/>
        </authorList>
    </citation>
    <scope>NUCLEOTIDE SEQUENCE [LARGE SCALE GENOMIC DNA]</scope>
    <source>
        <strain evidence="2">DSM 22288 / NBRC 105244 / SMSP</strain>
    </source>
</reference>
<sequence length="276" mass="31342">MKNRTELFLKYSNSVIPIGHIFNKTENIPINSKYLIPWCRRGKKVFIFPAATAFILKIDKDITQLVTANHAFPEIEKNIDIALFLIPQAETPADLRPFPVSEIKIYSGLRSYKRLPRQDICVFEIDTPEVLFHLKPKPIPLGLDFLIGDPVFTMGYPFIGFEGTYQNGLPNYHFVNRLTSAHLSSIWVESNETLIMEFDNYVGPGNSGGPLFSLRTGQVIGIVTSVRTEPIPNFPQLQNTTTFSHATYVSELNRACQKFPNLPKFGECLHCYSQKK</sequence>
<dbReference type="HOGENOM" id="CLU_1006887_0_0_2"/>
<protein>
    <submittedName>
        <fullName evidence="1">Trypsin-like serine protease with C-terminal PDZ domain</fullName>
    </submittedName>
</protein>
<dbReference type="eggNOG" id="arCOG02833">
    <property type="taxonomic scope" value="Archaea"/>
</dbReference>
<dbReference type="AlphaFoldDB" id="L0HJY8"/>
<accession>L0HJY8</accession>
<dbReference type="GO" id="GO:0006508">
    <property type="term" value="P:proteolysis"/>
    <property type="evidence" value="ECO:0007669"/>
    <property type="project" value="UniProtKB-KW"/>
</dbReference>
<dbReference type="Gene3D" id="2.40.10.120">
    <property type="match status" value="1"/>
</dbReference>
<gene>
    <name evidence="1" type="ordered locus">Metfor_2382</name>
</gene>
<dbReference type="STRING" id="593750.Metfor_2382"/>
<proteinExistence type="predicted"/>
<dbReference type="Pfam" id="PF13365">
    <property type="entry name" value="Trypsin_2"/>
    <property type="match status" value="1"/>
</dbReference>
<dbReference type="InParanoid" id="L0HJY8"/>
<name>L0HJY8_METFS</name>
<evidence type="ECO:0000313" key="2">
    <source>
        <dbReference type="Proteomes" id="UP000010824"/>
    </source>
</evidence>
<dbReference type="RefSeq" id="WP_015286346.1">
    <property type="nucleotide sequence ID" value="NC_019943.1"/>
</dbReference>
<dbReference type="Proteomes" id="UP000010824">
    <property type="component" value="Chromosome"/>
</dbReference>
<dbReference type="GeneID" id="32188786"/>